<keyword evidence="4" id="KW-1185">Reference proteome</keyword>
<proteinExistence type="predicted"/>
<evidence type="ECO:0000313" key="3">
    <source>
        <dbReference type="EMBL" id="MBP1901681.1"/>
    </source>
</evidence>
<accession>A0A8J7UNB3</accession>
<dbReference type="Proteomes" id="UP000770586">
    <property type="component" value="Unassembled WGS sequence"/>
</dbReference>
<feature type="transmembrane region" description="Helical" evidence="2">
    <location>
        <begin position="34"/>
        <end position="55"/>
    </location>
</feature>
<dbReference type="EMBL" id="JAGGKE010000004">
    <property type="protein sequence ID" value="MBP1901681.1"/>
    <property type="molecule type" value="Genomic_DNA"/>
</dbReference>
<dbReference type="RefSeq" id="WP_209545912.1">
    <property type="nucleotide sequence ID" value="NZ_BAAADX010000004.1"/>
</dbReference>
<keyword evidence="2" id="KW-0472">Membrane</keyword>
<keyword evidence="2" id="KW-1133">Transmembrane helix</keyword>
<dbReference type="AlphaFoldDB" id="A0A8J7UNB3"/>
<feature type="region of interest" description="Disordered" evidence="1">
    <location>
        <begin position="73"/>
        <end position="106"/>
    </location>
</feature>
<protein>
    <submittedName>
        <fullName evidence="3">Uncharacterized protein</fullName>
    </submittedName>
</protein>
<gene>
    <name evidence="3" type="ORF">J2744_001357</name>
</gene>
<comment type="caution">
    <text evidence="3">The sequence shown here is derived from an EMBL/GenBank/DDBJ whole genome shotgun (WGS) entry which is preliminary data.</text>
</comment>
<evidence type="ECO:0000313" key="4">
    <source>
        <dbReference type="Proteomes" id="UP000770586"/>
    </source>
</evidence>
<evidence type="ECO:0000256" key="2">
    <source>
        <dbReference type="SAM" id="Phobius"/>
    </source>
</evidence>
<organism evidence="3 4">
    <name type="scientific">Halorubrum trapanicum</name>
    <dbReference type="NCBI Taxonomy" id="29284"/>
    <lineage>
        <taxon>Archaea</taxon>
        <taxon>Methanobacteriati</taxon>
        <taxon>Methanobacteriota</taxon>
        <taxon>Stenosarchaea group</taxon>
        <taxon>Halobacteria</taxon>
        <taxon>Halobacteriales</taxon>
        <taxon>Haloferacaceae</taxon>
        <taxon>Halorubrum</taxon>
    </lineage>
</organism>
<dbReference type="Pfam" id="PF24377">
    <property type="entry name" value="DUF7533"/>
    <property type="match status" value="1"/>
</dbReference>
<dbReference type="InterPro" id="IPR055955">
    <property type="entry name" value="DUF7533"/>
</dbReference>
<sequence length="106" mass="10724">MRLGLTDMIGLAASLVFALPLANYAVIRLVAGEVALGAGLLVVAVAMVVLPQYFLDPARIARELLSGLLPRQLRSDSDGADAGSTGGTDESESTDGAAVDGGDAPK</sequence>
<evidence type="ECO:0000256" key="1">
    <source>
        <dbReference type="SAM" id="MobiDB-lite"/>
    </source>
</evidence>
<name>A0A8J7UNB3_9EURY</name>
<reference evidence="3 4" key="1">
    <citation type="submission" date="2021-03" db="EMBL/GenBank/DDBJ databases">
        <title>Genomic Encyclopedia of Type Strains, Phase IV (KMG-IV): sequencing the most valuable type-strain genomes for metagenomic binning, comparative biology and taxonomic classification.</title>
        <authorList>
            <person name="Goeker M."/>
        </authorList>
    </citation>
    <scope>NUCLEOTIDE SEQUENCE [LARGE SCALE GENOMIC DNA]</scope>
    <source>
        <strain evidence="3 4">DSM 12287</strain>
    </source>
</reference>
<keyword evidence="2" id="KW-0812">Transmembrane</keyword>